<dbReference type="InterPro" id="IPR051082">
    <property type="entry name" value="Pentapeptide-BTB/POZ_domain"/>
</dbReference>
<reference evidence="2 3" key="1">
    <citation type="submission" date="2024-09" db="EMBL/GenBank/DDBJ databases">
        <authorList>
            <person name="Sun Q."/>
            <person name="Mori K."/>
        </authorList>
    </citation>
    <scope>NUCLEOTIDE SEQUENCE [LARGE SCALE GENOMIC DNA]</scope>
    <source>
        <strain evidence="2 3">JCM 3307</strain>
    </source>
</reference>
<dbReference type="Proteomes" id="UP001589608">
    <property type="component" value="Unassembled WGS sequence"/>
</dbReference>
<dbReference type="RefSeq" id="WP_223094987.1">
    <property type="nucleotide sequence ID" value="NZ_CP061913.1"/>
</dbReference>
<dbReference type="Pfam" id="PF00805">
    <property type="entry name" value="Pentapeptide"/>
    <property type="match status" value="2"/>
</dbReference>
<gene>
    <name evidence="2" type="ORF">ACFFTR_18970</name>
</gene>
<dbReference type="EMBL" id="JBHMCA010000035">
    <property type="protein sequence ID" value="MFB9445161.1"/>
    <property type="molecule type" value="Genomic_DNA"/>
</dbReference>
<accession>A0ABV5M8K6</accession>
<feature type="chain" id="PRO_5047302124" evidence="1">
    <location>
        <begin position="27"/>
        <end position="199"/>
    </location>
</feature>
<dbReference type="Gene3D" id="2.160.20.80">
    <property type="entry name" value="E3 ubiquitin-protein ligase SopA"/>
    <property type="match status" value="1"/>
</dbReference>
<dbReference type="SUPFAM" id="SSF141571">
    <property type="entry name" value="Pentapeptide repeat-like"/>
    <property type="match status" value="1"/>
</dbReference>
<sequence length="199" mass="20180">MPARRKVGGLSLIALALMVAVLTCRGSTGDTAHGHRCDRPGALDLHGRTVTALDLADRPLRCANLEGAVLDGPLGSADLRGANLFRATLRDSALTEVDLRGADLGSAVLRGGTLTDVGLERARLQGADLRAVAFLRTDLSAADLRGADLSGATLTDSNLRGARLGGANVGGTSWVDAVCPDGTKSTGATCDGHLGTATG</sequence>
<evidence type="ECO:0000313" key="2">
    <source>
        <dbReference type="EMBL" id="MFB9445161.1"/>
    </source>
</evidence>
<dbReference type="InterPro" id="IPR001646">
    <property type="entry name" value="5peptide_repeat"/>
</dbReference>
<protein>
    <submittedName>
        <fullName evidence="2">Pentapeptide repeat-containing protein</fullName>
    </submittedName>
</protein>
<evidence type="ECO:0000313" key="3">
    <source>
        <dbReference type="Proteomes" id="UP001589608"/>
    </source>
</evidence>
<comment type="caution">
    <text evidence="2">The sequence shown here is derived from an EMBL/GenBank/DDBJ whole genome shotgun (WGS) entry which is preliminary data.</text>
</comment>
<proteinExistence type="predicted"/>
<evidence type="ECO:0000256" key="1">
    <source>
        <dbReference type="SAM" id="SignalP"/>
    </source>
</evidence>
<dbReference type="PANTHER" id="PTHR14136:SF17">
    <property type="entry name" value="BTB_POZ DOMAIN-CONTAINING PROTEIN KCTD9"/>
    <property type="match status" value="1"/>
</dbReference>
<name>A0ABV5M8K6_9ACTN</name>
<organism evidence="2 3">
    <name type="scientific">Dactylosporangium vinaceum</name>
    <dbReference type="NCBI Taxonomy" id="53362"/>
    <lineage>
        <taxon>Bacteria</taxon>
        <taxon>Bacillati</taxon>
        <taxon>Actinomycetota</taxon>
        <taxon>Actinomycetes</taxon>
        <taxon>Micromonosporales</taxon>
        <taxon>Micromonosporaceae</taxon>
        <taxon>Dactylosporangium</taxon>
    </lineage>
</organism>
<keyword evidence="3" id="KW-1185">Reference proteome</keyword>
<keyword evidence="1" id="KW-0732">Signal</keyword>
<dbReference type="PANTHER" id="PTHR14136">
    <property type="entry name" value="BTB_POZ DOMAIN-CONTAINING PROTEIN KCTD9"/>
    <property type="match status" value="1"/>
</dbReference>
<feature type="signal peptide" evidence="1">
    <location>
        <begin position="1"/>
        <end position="26"/>
    </location>
</feature>